<sequence>MRRRTHIFYYVLGPALLFSSLLSPSSAHTYILNPALFCADSRDLCTVSAADMERQKQLASPFYFEGLLLL</sequence>
<dbReference type="AlphaFoldDB" id="A0A6J5WAA7"/>
<feature type="signal peptide" evidence="1">
    <location>
        <begin position="1"/>
        <end position="27"/>
    </location>
</feature>
<evidence type="ECO:0000313" key="3">
    <source>
        <dbReference type="Proteomes" id="UP000507245"/>
    </source>
</evidence>
<dbReference type="Proteomes" id="UP000507245">
    <property type="component" value="Unassembled WGS sequence"/>
</dbReference>
<name>A0A6J5WAA7_PRUAR</name>
<dbReference type="EMBL" id="CAEKKB010000001">
    <property type="protein sequence ID" value="CAB4296905.1"/>
    <property type="molecule type" value="Genomic_DNA"/>
</dbReference>
<reference evidence="3" key="1">
    <citation type="journal article" date="2020" name="Genome Biol.">
        <title>Gamete binning: chromosome-level and haplotype-resolved genome assembly enabled by high-throughput single-cell sequencing of gamete genomes.</title>
        <authorList>
            <person name="Campoy J.A."/>
            <person name="Sun H."/>
            <person name="Goel M."/>
            <person name="Jiao W.-B."/>
            <person name="Folz-Donahue K."/>
            <person name="Wang N."/>
            <person name="Rubio M."/>
            <person name="Liu C."/>
            <person name="Kukat C."/>
            <person name="Ruiz D."/>
            <person name="Huettel B."/>
            <person name="Schneeberger K."/>
        </authorList>
    </citation>
    <scope>NUCLEOTIDE SEQUENCE [LARGE SCALE GENOMIC DNA]</scope>
    <source>
        <strain evidence="3">cv. Rojo Pasion</strain>
    </source>
</reference>
<proteinExistence type="predicted"/>
<accession>A0A6J5WAA7</accession>
<keyword evidence="1" id="KW-0732">Signal</keyword>
<keyword evidence="3" id="KW-1185">Reference proteome</keyword>
<protein>
    <submittedName>
        <fullName evidence="2">Uncharacterized protein</fullName>
    </submittedName>
</protein>
<organism evidence="2 3">
    <name type="scientific">Prunus armeniaca</name>
    <name type="common">Apricot</name>
    <name type="synonym">Armeniaca vulgaris</name>
    <dbReference type="NCBI Taxonomy" id="36596"/>
    <lineage>
        <taxon>Eukaryota</taxon>
        <taxon>Viridiplantae</taxon>
        <taxon>Streptophyta</taxon>
        <taxon>Embryophyta</taxon>
        <taxon>Tracheophyta</taxon>
        <taxon>Spermatophyta</taxon>
        <taxon>Magnoliopsida</taxon>
        <taxon>eudicotyledons</taxon>
        <taxon>Gunneridae</taxon>
        <taxon>Pentapetalae</taxon>
        <taxon>rosids</taxon>
        <taxon>fabids</taxon>
        <taxon>Rosales</taxon>
        <taxon>Rosaceae</taxon>
        <taxon>Amygdaloideae</taxon>
        <taxon>Amygdaleae</taxon>
        <taxon>Prunus</taxon>
    </lineage>
</organism>
<gene>
    <name evidence="2" type="ORF">ORAREDHAP_LOCUS8593</name>
</gene>
<evidence type="ECO:0000313" key="2">
    <source>
        <dbReference type="EMBL" id="CAB4296905.1"/>
    </source>
</evidence>
<evidence type="ECO:0000256" key="1">
    <source>
        <dbReference type="SAM" id="SignalP"/>
    </source>
</evidence>
<feature type="chain" id="PRO_5026939385" evidence="1">
    <location>
        <begin position="28"/>
        <end position="70"/>
    </location>
</feature>